<dbReference type="PANTHER" id="PTHR33540:SF2">
    <property type="entry name" value="TRNA THREONYLCARBAMOYLADENOSINE BIOSYNTHESIS PROTEIN TSAE"/>
    <property type="match status" value="1"/>
</dbReference>
<dbReference type="Proteomes" id="UP000191040">
    <property type="component" value="Chromosome I"/>
</dbReference>
<evidence type="ECO:0000256" key="8">
    <source>
        <dbReference type="ARBA" id="ARBA00022840"/>
    </source>
</evidence>
<comment type="function">
    <text evidence="10">Required for the formation of a threonylcarbamoyl group on adenosine at position 37 (t(6)A37) in tRNAs that read codons beginning with adenine. Is involved in the transfer of the threonylcarbamoyl moiety of threonylcarbamoyl-AMP (TC-AMP) to the N6 group of A37, together with TsaD and TsaB. TsaE seems to play an indirect role in the t(6)A biosynthesis pathway, possibly in regulating the core enzymatic function of TsaD.</text>
</comment>
<evidence type="ECO:0000259" key="12">
    <source>
        <dbReference type="PROSITE" id="PS51186"/>
    </source>
</evidence>
<evidence type="ECO:0000256" key="11">
    <source>
        <dbReference type="ARBA" id="ARBA00032441"/>
    </source>
</evidence>
<feature type="domain" description="N-acetyltransferase" evidence="12">
    <location>
        <begin position="5"/>
        <end position="167"/>
    </location>
</feature>
<evidence type="ECO:0000313" key="13">
    <source>
        <dbReference type="EMBL" id="SKB05185.1"/>
    </source>
</evidence>
<proteinExistence type="inferred from homology"/>
<evidence type="ECO:0000256" key="4">
    <source>
        <dbReference type="ARBA" id="ARBA00022490"/>
    </source>
</evidence>
<comment type="subcellular location">
    <subcellularLocation>
        <location evidence="1">Cytoplasm</location>
    </subcellularLocation>
</comment>
<comment type="similarity">
    <text evidence="2">Belongs to the TsaE family.</text>
</comment>
<dbReference type="Gene3D" id="3.40.630.30">
    <property type="match status" value="1"/>
</dbReference>
<dbReference type="GO" id="GO:0005737">
    <property type="term" value="C:cytoplasm"/>
    <property type="evidence" value="ECO:0007669"/>
    <property type="project" value="UniProtKB-SubCell"/>
</dbReference>
<organism evidence="13 14">
    <name type="scientific">Aeromicrobium choanae</name>
    <dbReference type="NCBI Taxonomy" id="1736691"/>
    <lineage>
        <taxon>Bacteria</taxon>
        <taxon>Bacillati</taxon>
        <taxon>Actinomycetota</taxon>
        <taxon>Actinomycetes</taxon>
        <taxon>Propionibacteriales</taxon>
        <taxon>Nocardioidaceae</taxon>
        <taxon>Aeromicrobium</taxon>
    </lineage>
</organism>
<evidence type="ECO:0000256" key="6">
    <source>
        <dbReference type="ARBA" id="ARBA00022723"/>
    </source>
</evidence>
<dbReference type="CDD" id="cd04301">
    <property type="entry name" value="NAT_SF"/>
    <property type="match status" value="1"/>
</dbReference>
<dbReference type="Pfam" id="PF00583">
    <property type="entry name" value="Acetyltransf_1"/>
    <property type="match status" value="1"/>
</dbReference>
<dbReference type="Pfam" id="PF02367">
    <property type="entry name" value="TsaE"/>
    <property type="match status" value="1"/>
</dbReference>
<evidence type="ECO:0000256" key="1">
    <source>
        <dbReference type="ARBA" id="ARBA00004496"/>
    </source>
</evidence>
<dbReference type="RefSeq" id="WP_078699003.1">
    <property type="nucleotide sequence ID" value="NZ_LT796768.1"/>
</dbReference>
<dbReference type="STRING" id="1736691.SAMN06295964_0861"/>
<dbReference type="OrthoDB" id="9800307at2"/>
<evidence type="ECO:0000256" key="3">
    <source>
        <dbReference type="ARBA" id="ARBA00019010"/>
    </source>
</evidence>
<keyword evidence="4" id="KW-0963">Cytoplasm</keyword>
<dbReference type="SUPFAM" id="SSF55729">
    <property type="entry name" value="Acyl-CoA N-acyltransferases (Nat)"/>
    <property type="match status" value="1"/>
</dbReference>
<evidence type="ECO:0000256" key="2">
    <source>
        <dbReference type="ARBA" id="ARBA00007599"/>
    </source>
</evidence>
<name>A0A1T4YVC4_9ACTN</name>
<dbReference type="InterPro" id="IPR003442">
    <property type="entry name" value="T6A_TsaE"/>
</dbReference>
<protein>
    <recommendedName>
        <fullName evidence="3">tRNA threonylcarbamoyladenosine biosynthesis protein TsaE</fullName>
    </recommendedName>
    <alternativeName>
        <fullName evidence="11">t(6)A37 threonylcarbamoyladenosine biosynthesis protein TsaE</fullName>
    </alternativeName>
</protein>
<keyword evidence="6" id="KW-0479">Metal-binding</keyword>
<dbReference type="Gene3D" id="3.40.50.300">
    <property type="entry name" value="P-loop containing nucleotide triphosphate hydrolases"/>
    <property type="match status" value="1"/>
</dbReference>
<dbReference type="PROSITE" id="PS51186">
    <property type="entry name" value="GNAT"/>
    <property type="match status" value="1"/>
</dbReference>
<sequence>MRNELDVTLVGPDRAAEVVGVIHRAFAARPPLDPPATAGDETVETVAASLERDGGLLATRRGHPMGAILFDRSRPGMLGLKRVSVDPLGRDRGVASVMVGVAEDVAEEQGMDGIWLTVREELPANYRFWNHRLYLPVRQDGPTIEMGKTLWLAREVPDADAMRDLAARVAGLLGAGDLLVLTGGLGAGKTTFTQGLGEALGVRGPVTSPTFVIARTHPSEVGGPPLVHVDAYRLGDAAEIDDIDLDATTDESVTVVEWGEGMAEQLSDSWLSISIETRAASPGDPLGTACGIPSDEMRVVSIRPHGRRWLEVPLRSALLG</sequence>
<dbReference type="SUPFAM" id="SSF52540">
    <property type="entry name" value="P-loop containing nucleoside triphosphate hydrolases"/>
    <property type="match status" value="1"/>
</dbReference>
<dbReference type="InterPro" id="IPR016181">
    <property type="entry name" value="Acyl_CoA_acyltransferase"/>
</dbReference>
<dbReference type="InterPro" id="IPR000182">
    <property type="entry name" value="GNAT_dom"/>
</dbReference>
<dbReference type="NCBIfam" id="TIGR00150">
    <property type="entry name" value="T6A_YjeE"/>
    <property type="match status" value="1"/>
</dbReference>
<keyword evidence="14" id="KW-1185">Reference proteome</keyword>
<evidence type="ECO:0000313" key="14">
    <source>
        <dbReference type="Proteomes" id="UP000191040"/>
    </source>
</evidence>
<dbReference type="PANTHER" id="PTHR33540">
    <property type="entry name" value="TRNA THREONYLCARBAMOYLADENOSINE BIOSYNTHESIS PROTEIN TSAE"/>
    <property type="match status" value="1"/>
</dbReference>
<evidence type="ECO:0000256" key="7">
    <source>
        <dbReference type="ARBA" id="ARBA00022741"/>
    </source>
</evidence>
<keyword evidence="8" id="KW-0067">ATP-binding</keyword>
<dbReference type="AlphaFoldDB" id="A0A1T4YVC4"/>
<accession>A0A1T4YVC4</accession>
<reference evidence="14" key="1">
    <citation type="submission" date="2017-02" db="EMBL/GenBank/DDBJ databases">
        <authorList>
            <person name="Varghese N."/>
            <person name="Submissions S."/>
        </authorList>
    </citation>
    <scope>NUCLEOTIDE SEQUENCE [LARGE SCALE GENOMIC DNA]</scope>
    <source>
        <strain evidence="14">9H-4</strain>
    </source>
</reference>
<dbReference type="GO" id="GO:0002949">
    <property type="term" value="P:tRNA threonylcarbamoyladenosine modification"/>
    <property type="evidence" value="ECO:0007669"/>
    <property type="project" value="InterPro"/>
</dbReference>
<dbReference type="GO" id="GO:0016747">
    <property type="term" value="F:acyltransferase activity, transferring groups other than amino-acyl groups"/>
    <property type="evidence" value="ECO:0007669"/>
    <property type="project" value="InterPro"/>
</dbReference>
<evidence type="ECO:0000256" key="5">
    <source>
        <dbReference type="ARBA" id="ARBA00022694"/>
    </source>
</evidence>
<evidence type="ECO:0000256" key="9">
    <source>
        <dbReference type="ARBA" id="ARBA00022842"/>
    </source>
</evidence>
<dbReference type="GO" id="GO:0005524">
    <property type="term" value="F:ATP binding"/>
    <property type="evidence" value="ECO:0007669"/>
    <property type="project" value="UniProtKB-KW"/>
</dbReference>
<dbReference type="InterPro" id="IPR027417">
    <property type="entry name" value="P-loop_NTPase"/>
</dbReference>
<gene>
    <name evidence="13" type="ORF">SAMN06295964_0861</name>
</gene>
<dbReference type="EMBL" id="LT796768">
    <property type="protein sequence ID" value="SKB05185.1"/>
    <property type="molecule type" value="Genomic_DNA"/>
</dbReference>
<evidence type="ECO:0000256" key="10">
    <source>
        <dbReference type="ARBA" id="ARBA00024908"/>
    </source>
</evidence>
<keyword evidence="7" id="KW-0547">Nucleotide-binding</keyword>
<dbReference type="GO" id="GO:0046872">
    <property type="term" value="F:metal ion binding"/>
    <property type="evidence" value="ECO:0007669"/>
    <property type="project" value="UniProtKB-KW"/>
</dbReference>
<keyword evidence="9" id="KW-0460">Magnesium</keyword>
<keyword evidence="5" id="KW-0819">tRNA processing</keyword>